<reference evidence="3" key="1">
    <citation type="submission" date="2010-10" db="EMBL/GenBank/DDBJ databases">
        <authorList>
            <consortium name="US DOE Joint Genome Institute (JGI-PGF)"/>
            <person name="Lucas S."/>
            <person name="Copeland A."/>
            <person name="Lapidus A."/>
            <person name="Bruce D."/>
            <person name="Goodwin L."/>
            <person name="Pitluck S."/>
            <person name="Kyrpides N."/>
            <person name="Mavromatis K."/>
            <person name="Detter J.C."/>
            <person name="Han C."/>
            <person name="Land M."/>
            <person name="Hauser L."/>
            <person name="Markowitz V."/>
            <person name="Cheng J.-F."/>
            <person name="Hugenholtz P."/>
            <person name="Woyke T."/>
            <person name="Wu D."/>
            <person name="Pukall R."/>
            <person name="Wahrenburg C."/>
            <person name="Brambilla E."/>
            <person name="Klenk H.-P."/>
            <person name="Eisen J.A."/>
        </authorList>
    </citation>
    <scope>NUCLEOTIDE SEQUENCE [LARGE SCALE GENOMIC DNA]</scope>
    <source>
        <strain evidence="3">DSM 13965</strain>
    </source>
</reference>
<feature type="domain" description="PDZ" evidence="2">
    <location>
        <begin position="300"/>
        <end position="351"/>
    </location>
</feature>
<keyword evidence="4" id="KW-1185">Reference proteome</keyword>
<dbReference type="RefSeq" id="WP_006904644.1">
    <property type="nucleotide sequence ID" value="NZ_JH976535.1"/>
</dbReference>
<keyword evidence="1" id="KW-0472">Membrane</keyword>
<dbReference type="STRING" id="867903.ThesuDRAFT_02362"/>
<comment type="caution">
    <text evidence="3">The sequence shown here is derived from an EMBL/GenBank/DDBJ whole genome shotgun (WGS) entry which is preliminary data.</text>
</comment>
<dbReference type="InterPro" id="IPR036034">
    <property type="entry name" value="PDZ_sf"/>
</dbReference>
<keyword evidence="1" id="KW-1133">Transmembrane helix</keyword>
<dbReference type="HOGENOM" id="CLU_051142_0_0_9"/>
<feature type="transmembrane region" description="Helical" evidence="1">
    <location>
        <begin position="28"/>
        <end position="49"/>
    </location>
</feature>
<gene>
    <name evidence="3" type="ORF">ThesuDRAFT_02362</name>
</gene>
<dbReference type="SUPFAM" id="SSF50156">
    <property type="entry name" value="PDZ domain-like"/>
    <property type="match status" value="1"/>
</dbReference>
<dbReference type="Proteomes" id="UP000005710">
    <property type="component" value="Unassembled WGS sequence"/>
</dbReference>
<dbReference type="InterPro" id="IPR001478">
    <property type="entry name" value="PDZ"/>
</dbReference>
<feature type="transmembrane region" description="Helical" evidence="1">
    <location>
        <begin position="70"/>
        <end position="95"/>
    </location>
</feature>
<evidence type="ECO:0000313" key="4">
    <source>
        <dbReference type="Proteomes" id="UP000005710"/>
    </source>
</evidence>
<feature type="transmembrane region" description="Helical" evidence="1">
    <location>
        <begin position="141"/>
        <end position="161"/>
    </location>
</feature>
<keyword evidence="1" id="KW-0812">Transmembrane</keyword>
<dbReference type="PROSITE" id="PS50106">
    <property type="entry name" value="PDZ"/>
    <property type="match status" value="1"/>
</dbReference>
<sequence length="424" mass="44922">MKGSLELWGLPLGELARLLAADTLPAALLNPGTAPLFLLVLGLVAFQYARIGQMEARLYGRPLVPLWHRVLTAIAAGLLGGFIGGLVITAAGVVLEPRDVTPLWPVALGLALIRPRFLCFAYATGLIGASHLLLGWPQVHVPGLVALVGALHLAEAVLVYVDGAEGATPVLARNGRGEVVGGFLLQRFWPVPAAILVLVNLTAPGGGIEMPSWWPLVGPADPARLNAAGWIVVALPLVAGLGYSDLALTATPGSRSRQTALVMVLYSAALMAMAALAERDARWLWPAVLASPLLHEGMIQLGIARERWGRPLFGPPAQGARVLWVWPRSPAAALGLHAGDVILTANGRPVRRESDLGAVSMDLWEGPPRVVDLELEIQRGNRRLTRRLKRFDPGAPFGALLVPPPGDPVSPLIDLSRGKHLFGA</sequence>
<accession>K6Q0J7</accession>
<proteinExistence type="predicted"/>
<dbReference type="EMBL" id="AENY02000003">
    <property type="protein sequence ID" value="EKP94623.1"/>
    <property type="molecule type" value="Genomic_DNA"/>
</dbReference>
<feature type="transmembrane region" description="Helical" evidence="1">
    <location>
        <begin position="260"/>
        <end position="277"/>
    </location>
</feature>
<protein>
    <recommendedName>
        <fullName evidence="2">PDZ domain-containing protein</fullName>
    </recommendedName>
</protein>
<evidence type="ECO:0000259" key="2">
    <source>
        <dbReference type="PROSITE" id="PS50106"/>
    </source>
</evidence>
<feature type="transmembrane region" description="Helical" evidence="1">
    <location>
        <begin position="115"/>
        <end position="134"/>
    </location>
</feature>
<evidence type="ECO:0000256" key="1">
    <source>
        <dbReference type="SAM" id="Phobius"/>
    </source>
</evidence>
<dbReference type="Pfam" id="PF17820">
    <property type="entry name" value="PDZ_6"/>
    <property type="match status" value="1"/>
</dbReference>
<dbReference type="eggNOG" id="COG0265">
    <property type="taxonomic scope" value="Bacteria"/>
</dbReference>
<reference evidence="3" key="2">
    <citation type="submission" date="2012-10" db="EMBL/GenBank/DDBJ databases">
        <title>Improved high-quality draft of Thermaerobacter subterraneus C21, DSM 13965.</title>
        <authorList>
            <consortium name="DOE Joint Genome Institute"/>
            <person name="Eisen J."/>
            <person name="Huntemann M."/>
            <person name="Wei C.-L."/>
            <person name="Han J."/>
            <person name="Detter J.C."/>
            <person name="Han C."/>
            <person name="Tapia R."/>
            <person name="Chen A."/>
            <person name="Kyrpides N."/>
            <person name="Mavromatis K."/>
            <person name="Markowitz V."/>
            <person name="Szeto E."/>
            <person name="Ivanova N."/>
            <person name="Mikhailova N."/>
            <person name="Ovchinnikova G."/>
            <person name="Pagani I."/>
            <person name="Pati A."/>
            <person name="Goodwin L."/>
            <person name="Nordberg H.P."/>
            <person name="Cantor M.N."/>
            <person name="Hua S.X."/>
            <person name="Woyke T."/>
            <person name="Eisen J."/>
            <person name="Klenk H.-P."/>
        </authorList>
    </citation>
    <scope>NUCLEOTIDE SEQUENCE [LARGE SCALE GENOMIC DNA]</scope>
    <source>
        <strain evidence="3">DSM 13965</strain>
    </source>
</reference>
<name>K6Q0J7_9FIRM</name>
<feature type="transmembrane region" description="Helical" evidence="1">
    <location>
        <begin position="227"/>
        <end position="248"/>
    </location>
</feature>
<evidence type="ECO:0000313" key="3">
    <source>
        <dbReference type="EMBL" id="EKP94623.1"/>
    </source>
</evidence>
<dbReference type="AlphaFoldDB" id="K6Q0J7"/>
<dbReference type="Gene3D" id="2.30.42.10">
    <property type="match status" value="1"/>
</dbReference>
<dbReference type="InterPro" id="IPR041489">
    <property type="entry name" value="PDZ_6"/>
</dbReference>
<organism evidence="3 4">
    <name type="scientific">Thermaerobacter subterraneus DSM 13965</name>
    <dbReference type="NCBI Taxonomy" id="867903"/>
    <lineage>
        <taxon>Bacteria</taxon>
        <taxon>Bacillati</taxon>
        <taxon>Bacillota</taxon>
        <taxon>Clostridia</taxon>
        <taxon>Eubacteriales</taxon>
        <taxon>Clostridiales Family XVII. Incertae Sedis</taxon>
        <taxon>Thermaerobacter</taxon>
    </lineage>
</organism>
<dbReference type="OrthoDB" id="198399at2"/>